<keyword evidence="1" id="KW-0540">Nuclease</keyword>
<evidence type="ECO:0000259" key="4">
    <source>
        <dbReference type="Pfam" id="PF00149"/>
    </source>
</evidence>
<keyword evidence="3" id="KW-0269">Exonuclease</keyword>
<evidence type="ECO:0000256" key="1">
    <source>
        <dbReference type="ARBA" id="ARBA00022722"/>
    </source>
</evidence>
<comment type="caution">
    <text evidence="5">The sequence shown here is derived from an EMBL/GenBank/DDBJ whole genome shotgun (WGS) entry which is preliminary data.</text>
</comment>
<accession>A0ABR5TK47</accession>
<proteinExistence type="predicted"/>
<dbReference type="InterPro" id="IPR004843">
    <property type="entry name" value="Calcineurin-like_PHP"/>
</dbReference>
<sequence>MVYQLKIAALSDFHLGVKRGSPREKDSFEQAREAIERALELDAQLILISGDIFDGRIPDQEVWSEAMKILSLASERKNQGVKLADTIEKNEDEITALPLRGTPVIAIHGNHERRGKEFVDSIEALESSGLIIRLHHNSIVMDTPDGKIAIHGMGYVPEGYAKDLLDRWKPKPVEDAINILMIHQGLGTFTYSSEERPTLKPADLPDGFDLYVSGHVHYRAESEIQGEPLIFPGSTIRTQLLPIEAERPKGFYMIDIEGDVPDFKFIELDSVRDFFYKKKEFEGATSREVEKWVKSTLEELGEGERKNRDKRPIVRFRLLGTLSKGSSRSDIELNSIERRWGDYFLISISREDLSSPDLEEKTQFLKDIRQEKISMEERGMKILESNLEDLNYDQRFDYRMVFNLLSEDRVEEAFDKISDELNQSIDYALEENNDNSS</sequence>
<organism evidence="5 6">
    <name type="scientific">candidate division MSBL1 archaeon SCGC-AAA382M17</name>
    <dbReference type="NCBI Taxonomy" id="1698284"/>
    <lineage>
        <taxon>Archaea</taxon>
        <taxon>Methanobacteriati</taxon>
        <taxon>Methanobacteriota</taxon>
        <taxon>candidate division MSBL1</taxon>
    </lineage>
</organism>
<dbReference type="InterPro" id="IPR050535">
    <property type="entry name" value="DNA_Repair-Maintenance_Comp"/>
</dbReference>
<feature type="domain" description="Calcineurin-like phosphoesterase" evidence="4">
    <location>
        <begin position="5"/>
        <end position="218"/>
    </location>
</feature>
<name>A0ABR5TK47_9EURY</name>
<dbReference type="CDD" id="cd00840">
    <property type="entry name" value="MPP_Mre11_N"/>
    <property type="match status" value="1"/>
</dbReference>
<evidence type="ECO:0000256" key="3">
    <source>
        <dbReference type="ARBA" id="ARBA00022839"/>
    </source>
</evidence>
<reference evidence="5 6" key="1">
    <citation type="journal article" date="2016" name="Sci. Rep.">
        <title>Metabolic traits of an uncultured archaeal lineage -MSBL1- from brine pools of the Red Sea.</title>
        <authorList>
            <person name="Mwirichia R."/>
            <person name="Alam I."/>
            <person name="Rashid M."/>
            <person name="Vinu M."/>
            <person name="Ba-Alawi W."/>
            <person name="Anthony Kamau A."/>
            <person name="Kamanda Ngugi D."/>
            <person name="Goker M."/>
            <person name="Klenk H.P."/>
            <person name="Bajic V."/>
            <person name="Stingl U."/>
        </authorList>
    </citation>
    <scope>NUCLEOTIDE SEQUENCE [LARGE SCALE GENOMIC DNA]</scope>
    <source>
        <strain evidence="5">SCGC-AAA382M17</strain>
    </source>
</reference>
<evidence type="ECO:0000313" key="6">
    <source>
        <dbReference type="Proteomes" id="UP000070633"/>
    </source>
</evidence>
<dbReference type="SUPFAM" id="SSF56300">
    <property type="entry name" value="Metallo-dependent phosphatases"/>
    <property type="match status" value="1"/>
</dbReference>
<dbReference type="PANTHER" id="PTHR30337:SF0">
    <property type="entry name" value="NUCLEASE SBCCD SUBUNIT D"/>
    <property type="match status" value="1"/>
</dbReference>
<evidence type="ECO:0000256" key="2">
    <source>
        <dbReference type="ARBA" id="ARBA00022801"/>
    </source>
</evidence>
<dbReference type="Gene3D" id="3.60.21.10">
    <property type="match status" value="1"/>
</dbReference>
<evidence type="ECO:0000313" key="5">
    <source>
        <dbReference type="EMBL" id="KXB08773.1"/>
    </source>
</evidence>
<dbReference type="InterPro" id="IPR041796">
    <property type="entry name" value="Mre11_N"/>
</dbReference>
<dbReference type="Proteomes" id="UP000070633">
    <property type="component" value="Unassembled WGS sequence"/>
</dbReference>
<protein>
    <recommendedName>
        <fullName evidence="4">Calcineurin-like phosphoesterase domain-containing protein</fullName>
    </recommendedName>
</protein>
<gene>
    <name evidence="5" type="ORF">AKJ55_00415</name>
</gene>
<keyword evidence="6" id="KW-1185">Reference proteome</keyword>
<keyword evidence="2" id="KW-0378">Hydrolase</keyword>
<dbReference type="EMBL" id="LHYI01000006">
    <property type="protein sequence ID" value="KXB08773.1"/>
    <property type="molecule type" value="Genomic_DNA"/>
</dbReference>
<dbReference type="Pfam" id="PF00149">
    <property type="entry name" value="Metallophos"/>
    <property type="match status" value="1"/>
</dbReference>
<dbReference type="InterPro" id="IPR029052">
    <property type="entry name" value="Metallo-depent_PP-like"/>
</dbReference>
<dbReference type="PANTHER" id="PTHR30337">
    <property type="entry name" value="COMPONENT OF ATP-DEPENDENT DSDNA EXONUCLEASE"/>
    <property type="match status" value="1"/>
</dbReference>